<dbReference type="RefSeq" id="WP_107012924.1">
    <property type="nucleotide sequence ID" value="NZ_CP028136.1"/>
</dbReference>
<dbReference type="Pfam" id="PF02585">
    <property type="entry name" value="PIG-L"/>
    <property type="match status" value="1"/>
</dbReference>
<protein>
    <submittedName>
        <fullName evidence="2">LmbE family protein</fullName>
    </submittedName>
</protein>
<feature type="chain" id="PRO_5015360865" evidence="1">
    <location>
        <begin position="21"/>
        <end position="829"/>
    </location>
</feature>
<evidence type="ECO:0000256" key="1">
    <source>
        <dbReference type="SAM" id="SignalP"/>
    </source>
</evidence>
<dbReference type="KEGG" id="grs:C7S20_13280"/>
<sequence>MRKLFIAVFLLSLSVIRAQAPEKWSSSDIFEHIQKLNFLGSVLYVGAHPDDENTRLISYFSNAKHARTAYLSMTRGDGGQNLIGPELREKLGVIRTEELLGARRIDDGQQFFTRANDFGYSKTPSETLKIWDKNEVLSDVIWVIRKFQPDVIINRFDHRTPGTTHGHHTSSAMLSVEAFDLAAKKSAFPQQLEYVDPYQPKRLFFNTSPWFYGGDEAFEKADKSKFISFDTGTYFPMKGLSNPEIAALSRSQHKSQGFGSTGSRGKQIEYLELLKGEMPENSESVFAGIDTTWSRIEGGQAIGKILYAVEDNFDFEHPQKSLPQLLQAYSLIQNLKNDHWRKIKSEEIKDIIYACAGLYLEAAANQSSITPSEIIPVHLEAINRSNSVMKLESVELSPNNSKVEPNVILQDNEDWENTLNFKIPSDEDYTTPYWLKNPGSVGMYTVQDQQLRGLPETPLKTKAIFHISINATPLSFTTPVVYKYNDNVKGETFENFEIVPPVDISFKNDVLIFNNQEPQEITITLTAHKNDIRGTLSLDAGKEWKIEPVQENFSILQDGGQANLKFKITPPEGQSETQLIPKVKIGDRIYDKQLEKISYNHIPNQNIVTTARLKLVKLKISKKGENIAYIEGVGEVVPESLEQIGYKVTKIKPEDITAARLQNFDAVVVGIRAYNVDENLKFKQQELFDYVKNGGTMIVQYNTNRGLVTENLSPYSLHISRDRVTEEDAEVTFLAPEHEILNSPNKLSKADFQDWVQERGLYFPDTWSEEFIPILGMHDTGENQLDGSLLVAKYGQGYYIYTGLSFFRQFPAAVPGAYRLFANLISIGK</sequence>
<dbReference type="SUPFAM" id="SSF102588">
    <property type="entry name" value="LmbE-like"/>
    <property type="match status" value="1"/>
</dbReference>
<evidence type="ECO:0000313" key="3">
    <source>
        <dbReference type="Proteomes" id="UP000241507"/>
    </source>
</evidence>
<dbReference type="InterPro" id="IPR024078">
    <property type="entry name" value="LmbE-like_dom_sf"/>
</dbReference>
<gene>
    <name evidence="2" type="ORF">C7S20_13280</name>
</gene>
<evidence type="ECO:0000313" key="2">
    <source>
        <dbReference type="EMBL" id="AVR46150.1"/>
    </source>
</evidence>
<dbReference type="Proteomes" id="UP000241507">
    <property type="component" value="Chromosome"/>
</dbReference>
<keyword evidence="1" id="KW-0732">Signal</keyword>
<reference evidence="3" key="1">
    <citation type="submission" date="2018-03" db="EMBL/GenBank/DDBJ databases">
        <title>Gramella fulva sp. nov., isolated from a dry surface of tidal flat.</title>
        <authorList>
            <person name="Hwang S.H."/>
            <person name="Hwang W.M."/>
            <person name="Kang K."/>
            <person name="Ahn T.-Y."/>
        </authorList>
    </citation>
    <scope>NUCLEOTIDE SEQUENCE [LARGE SCALE GENOMIC DNA]</scope>
    <source>
        <strain evidence="3">SH35</strain>
    </source>
</reference>
<dbReference type="AlphaFoldDB" id="A0A2R3Z7B0"/>
<keyword evidence="3" id="KW-1185">Reference proteome</keyword>
<feature type="signal peptide" evidence="1">
    <location>
        <begin position="1"/>
        <end position="20"/>
    </location>
</feature>
<dbReference type="InterPro" id="IPR029062">
    <property type="entry name" value="Class_I_gatase-like"/>
</dbReference>
<name>A0A2R3Z7B0_9FLAO</name>
<dbReference type="OrthoDB" id="9759749at2"/>
<dbReference type="Gene3D" id="3.40.50.10320">
    <property type="entry name" value="LmbE-like"/>
    <property type="match status" value="1"/>
</dbReference>
<dbReference type="EMBL" id="CP028136">
    <property type="protein sequence ID" value="AVR46150.1"/>
    <property type="molecule type" value="Genomic_DNA"/>
</dbReference>
<accession>A0A2R3Z7B0</accession>
<dbReference type="SUPFAM" id="SSF52317">
    <property type="entry name" value="Class I glutamine amidotransferase-like"/>
    <property type="match status" value="1"/>
</dbReference>
<dbReference type="InterPro" id="IPR003737">
    <property type="entry name" value="GlcNAc_PI_deacetylase-related"/>
</dbReference>
<organism evidence="2 3">
    <name type="scientific">Christiangramia fulva</name>
    <dbReference type="NCBI Taxonomy" id="2126553"/>
    <lineage>
        <taxon>Bacteria</taxon>
        <taxon>Pseudomonadati</taxon>
        <taxon>Bacteroidota</taxon>
        <taxon>Flavobacteriia</taxon>
        <taxon>Flavobacteriales</taxon>
        <taxon>Flavobacteriaceae</taxon>
        <taxon>Christiangramia</taxon>
    </lineage>
</organism>
<proteinExistence type="predicted"/>